<feature type="domain" description="Xylose isomerase-like TIM barrel" evidence="1">
    <location>
        <begin position="26"/>
        <end position="266"/>
    </location>
</feature>
<dbReference type="RefSeq" id="WP_036584182.1">
    <property type="nucleotide sequence ID" value="NZ_KK082167.1"/>
</dbReference>
<protein>
    <submittedName>
        <fullName evidence="2">Sugar phosphate isomerase</fullName>
    </submittedName>
</protein>
<gene>
    <name evidence="2" type="ORF">BG53_09795</name>
</gene>
<dbReference type="InterPro" id="IPR050312">
    <property type="entry name" value="IolE/XylAMocC-like"/>
</dbReference>
<reference evidence="2 3" key="1">
    <citation type="submission" date="2014-02" db="EMBL/GenBank/DDBJ databases">
        <title>Genome sequence of Paenibacillus darwinianus reveals adaptive mechanisms for survival in Antarctic soils.</title>
        <authorList>
            <person name="Dsouza M."/>
            <person name="Taylor M.W."/>
            <person name="Turner S.J."/>
            <person name="Aislabie J."/>
        </authorList>
    </citation>
    <scope>NUCLEOTIDE SEQUENCE [LARGE SCALE GENOMIC DNA]</scope>
    <source>
        <strain evidence="2 3">CE1</strain>
    </source>
</reference>
<dbReference type="Proteomes" id="UP000053750">
    <property type="component" value="Unassembled WGS sequence"/>
</dbReference>
<dbReference type="InterPro" id="IPR036237">
    <property type="entry name" value="Xyl_isomerase-like_sf"/>
</dbReference>
<evidence type="ECO:0000313" key="2">
    <source>
        <dbReference type="EMBL" id="EXX85021.1"/>
    </source>
</evidence>
<evidence type="ECO:0000259" key="1">
    <source>
        <dbReference type="Pfam" id="PF01261"/>
    </source>
</evidence>
<keyword evidence="2" id="KW-0413">Isomerase</keyword>
<dbReference type="AlphaFoldDB" id="A0A9W5RYR3"/>
<dbReference type="EMBL" id="JFHU01000249">
    <property type="protein sequence ID" value="EXX85021.1"/>
    <property type="molecule type" value="Genomic_DNA"/>
</dbReference>
<dbReference type="Gene3D" id="3.20.20.150">
    <property type="entry name" value="Divalent-metal-dependent TIM barrel enzymes"/>
    <property type="match status" value="1"/>
</dbReference>
<dbReference type="InterPro" id="IPR013022">
    <property type="entry name" value="Xyl_isomerase-like_TIM-brl"/>
</dbReference>
<proteinExistence type="predicted"/>
<dbReference type="SUPFAM" id="SSF51658">
    <property type="entry name" value="Xylose isomerase-like"/>
    <property type="match status" value="1"/>
</dbReference>
<dbReference type="GO" id="GO:0016853">
    <property type="term" value="F:isomerase activity"/>
    <property type="evidence" value="ECO:0007669"/>
    <property type="project" value="UniProtKB-KW"/>
</dbReference>
<dbReference type="PANTHER" id="PTHR12110:SF53">
    <property type="entry name" value="BLR5974 PROTEIN"/>
    <property type="match status" value="1"/>
</dbReference>
<sequence>MKLGISTYSLYQALKSEEMDILAVMEWIAASGGEHVEIVPLGFDIEKPGMVEAIRRKAEETGLDISNYAVGGNLLTSTEEEYQHELKKLREQVDIAHRLGVDRMRHDIAWRPIAECTAASFEADLPRLAEGCAIIAEYAERYGITTSVENHGYYVQAAERVQRLIHSVNRKNFRTAIDVGNFMCADEDSVASLKKNLPFASMVHLKDFYLRPSYRNPGKGWFSTVSGNFIRGAIVGHGDIDMWEVIRVMKESGYDGYISIEFEGMEDCRQGTLIGLENARTIWEQV</sequence>
<name>A0A9W5RYR3_9BACL</name>
<comment type="caution">
    <text evidence="2">The sequence shown here is derived from an EMBL/GenBank/DDBJ whole genome shotgun (WGS) entry which is preliminary data.</text>
</comment>
<dbReference type="Pfam" id="PF01261">
    <property type="entry name" value="AP_endonuc_2"/>
    <property type="match status" value="1"/>
</dbReference>
<organism evidence="2 3">
    <name type="scientific">Paenibacillus darwinianus</name>
    <dbReference type="NCBI Taxonomy" id="1380763"/>
    <lineage>
        <taxon>Bacteria</taxon>
        <taxon>Bacillati</taxon>
        <taxon>Bacillota</taxon>
        <taxon>Bacilli</taxon>
        <taxon>Bacillales</taxon>
        <taxon>Paenibacillaceae</taxon>
        <taxon>Paenibacillus</taxon>
    </lineage>
</organism>
<accession>A0A9W5RYR3</accession>
<evidence type="ECO:0000313" key="3">
    <source>
        <dbReference type="Proteomes" id="UP000053750"/>
    </source>
</evidence>
<dbReference type="OrthoDB" id="256906at2"/>
<keyword evidence="3" id="KW-1185">Reference proteome</keyword>
<dbReference type="PANTHER" id="PTHR12110">
    <property type="entry name" value="HYDROXYPYRUVATE ISOMERASE"/>
    <property type="match status" value="1"/>
</dbReference>